<dbReference type="RefSeq" id="WP_137697510.1">
    <property type="nucleotide sequence ID" value="NZ_CP061336.1"/>
</dbReference>
<dbReference type="SMART" id="SM00331">
    <property type="entry name" value="PP2C_SIG"/>
    <property type="match status" value="1"/>
</dbReference>
<dbReference type="InterPro" id="IPR001932">
    <property type="entry name" value="PPM-type_phosphatase-like_dom"/>
</dbReference>
<evidence type="ECO:0000313" key="3">
    <source>
        <dbReference type="Proteomes" id="UP000306409"/>
    </source>
</evidence>
<dbReference type="InterPro" id="IPR052016">
    <property type="entry name" value="Bact_Sigma-Reg"/>
</dbReference>
<sequence length="806" mass="89390">MKTETLPYKNIGGFSSAERKKSRSAKLLSLLDYLNKANFFILPMAFLLGRITLFDGRMPFGIAIYAATLGMNINRIFISIAIFAGMLSSGSAYENELFYKLITAFTAMLLINAINIPFKKSVGSHLRVGIITFIGLLVPEILFIYLQGFYMYSILEALLNAFIIFALVFVFKNVMGVLDSPTRIYSLTNEETLSIAIACALAVSGLGPFYIYGVSLRNVLCIIIILIFSYKAGTGNGTAIGVIVGTLISISSETSTAIASFAFCGLISGILRSMGKVGCCLGVLMGDAILTYIITGSIEVLIIYEIIISILVFLLIPEKVMDAIVSRFDTKLFSKGDKKGYSARIKEITVDKLNRFAIAFGEMAKTFDEISETRTITEKHDITAIFDRVADKVCRDCSLCTHCWEQNFCNTYQIMFKIVEKLDSKGWIEQEDIPKYFLDRCERVEEFVKSVNNVFELFKVDMVWRNRVGESRGLVSQQLRSMSKVISNLANELNRDIDFKDDIENQLILELSKAGMKNVEAIVYENRYGKYEITLSYKGCGGRRSCIGNVEKVVSGVVNRRMLKDGSECGLNAKTNMCTIKLGEEETFKVITGVARMSKHDKYVSGDNYTFINTGDGKYIAALSDGMGTGHKACMQSKATINLIEQFMESGFDKDTTVKLINSLLVLKSDDDSFATIDISVVDLYEGEVEFVKVGAAPTFIKRNDFVEIVKTASLPAGIMSDVELELVHKKVDNGDFLIMLSDGIIDAFKATPDSIKAVQGILENMTSKNPQKIADDLLEEALCACDDKKPVDDMMVLVAKVWKSK</sequence>
<dbReference type="OrthoDB" id="9763774at2"/>
<dbReference type="GO" id="GO:0004722">
    <property type="term" value="F:protein serine/threonine phosphatase activity"/>
    <property type="evidence" value="ECO:0007669"/>
    <property type="project" value="UniProtKB-EC"/>
</dbReference>
<dbReference type="PANTHER" id="PTHR43156">
    <property type="entry name" value="STAGE II SPORULATION PROTEIN E-RELATED"/>
    <property type="match status" value="1"/>
</dbReference>
<evidence type="ECO:0000313" key="2">
    <source>
        <dbReference type="EMBL" id="QNU67468.1"/>
    </source>
</evidence>
<dbReference type="NCBIfam" id="TIGR02865">
    <property type="entry name" value="spore_II_E"/>
    <property type="match status" value="1"/>
</dbReference>
<dbReference type="Gene3D" id="3.60.40.10">
    <property type="entry name" value="PPM-type phosphatase domain"/>
    <property type="match status" value="1"/>
</dbReference>
<name>A0A4U7JH94_9FIRM</name>
<dbReference type="PANTHER" id="PTHR43156:SF2">
    <property type="entry name" value="STAGE II SPORULATION PROTEIN E"/>
    <property type="match status" value="1"/>
</dbReference>
<dbReference type="Pfam" id="PF19732">
    <property type="entry name" value="SpoIIE_N"/>
    <property type="match status" value="1"/>
</dbReference>
<dbReference type="InterPro" id="IPR036457">
    <property type="entry name" value="PPM-type-like_dom_sf"/>
</dbReference>
<dbReference type="Pfam" id="PF07228">
    <property type="entry name" value="SpoIIE"/>
    <property type="match status" value="1"/>
</dbReference>
<dbReference type="AlphaFoldDB" id="A0A4U7JH94"/>
<accession>A0A4U7JH94</accession>
<dbReference type="KEGG" id="rher:EHE19_002775"/>
<dbReference type="EC" id="3.1.3.16" evidence="2"/>
<dbReference type="PROSITE" id="PS51746">
    <property type="entry name" value="PPM_2"/>
    <property type="match status" value="1"/>
</dbReference>
<dbReference type="EMBL" id="CP061336">
    <property type="protein sequence ID" value="QNU67468.1"/>
    <property type="molecule type" value="Genomic_DNA"/>
</dbReference>
<keyword evidence="1 2" id="KW-0378">Hydrolase</keyword>
<dbReference type="Proteomes" id="UP000306409">
    <property type="component" value="Chromosome"/>
</dbReference>
<dbReference type="SUPFAM" id="SSF81606">
    <property type="entry name" value="PP2C-like"/>
    <property type="match status" value="1"/>
</dbReference>
<organism evidence="2 3">
    <name type="scientific">Ruminiclostridium herbifermentans</name>
    <dbReference type="NCBI Taxonomy" id="2488810"/>
    <lineage>
        <taxon>Bacteria</taxon>
        <taxon>Bacillati</taxon>
        <taxon>Bacillota</taxon>
        <taxon>Clostridia</taxon>
        <taxon>Eubacteriales</taxon>
        <taxon>Oscillospiraceae</taxon>
        <taxon>Ruminiclostridium</taxon>
    </lineage>
</organism>
<evidence type="ECO:0000256" key="1">
    <source>
        <dbReference type="ARBA" id="ARBA00022801"/>
    </source>
</evidence>
<dbReference type="InterPro" id="IPR045768">
    <property type="entry name" value="SpoIIE_N"/>
</dbReference>
<reference evidence="2 3" key="1">
    <citation type="submission" date="2020-09" db="EMBL/GenBank/DDBJ databases">
        <title>Characterization and genome sequencing of Ruminiclostridium sp. nov. MA18.</title>
        <authorList>
            <person name="Rettenmaier R."/>
            <person name="Kowollik M.-L."/>
            <person name="Liebl W."/>
            <person name="Zverlov V."/>
        </authorList>
    </citation>
    <scope>NUCLEOTIDE SEQUENCE [LARGE SCALE GENOMIC DNA]</scope>
    <source>
        <strain evidence="2 3">MA18</strain>
    </source>
</reference>
<protein>
    <submittedName>
        <fullName evidence="2">Stage II sporulation protein E</fullName>
        <ecNumber evidence="2">3.1.3.16</ecNumber>
    </submittedName>
</protein>
<keyword evidence="3" id="KW-1185">Reference proteome</keyword>
<dbReference type="InterPro" id="IPR014221">
    <property type="entry name" value="SpoII_E"/>
</dbReference>
<proteinExistence type="predicted"/>
<gene>
    <name evidence="2" type="primary">spoIIE</name>
    <name evidence="2" type="ORF">EHE19_002775</name>
</gene>